<dbReference type="GO" id="GO:0098662">
    <property type="term" value="P:inorganic cation transmembrane transport"/>
    <property type="evidence" value="ECO:0007669"/>
    <property type="project" value="UniProtKB-ARBA"/>
</dbReference>
<name>A0A8J3MP96_9RICK</name>
<dbReference type="GO" id="GO:0008324">
    <property type="term" value="F:monoatomic cation transmembrane transporter activity"/>
    <property type="evidence" value="ECO:0007669"/>
    <property type="project" value="UniProtKB-ARBA"/>
</dbReference>
<comment type="similarity">
    <text evidence="1">Belongs to the complex I 24 kDa subunit family.</text>
</comment>
<organism evidence="14 15">
    <name type="scientific">Candidatus Mesenet longicola</name>
    <dbReference type="NCBI Taxonomy" id="1892558"/>
    <lineage>
        <taxon>Bacteria</taxon>
        <taxon>Pseudomonadati</taxon>
        <taxon>Pseudomonadota</taxon>
        <taxon>Alphaproteobacteria</taxon>
        <taxon>Rickettsiales</taxon>
        <taxon>Anaplasmataceae</taxon>
        <taxon>Candidatus Mesenet</taxon>
    </lineage>
</organism>
<feature type="binding site" evidence="13">
    <location>
        <position position="142"/>
    </location>
    <ligand>
        <name>[2Fe-2S] cluster</name>
        <dbReference type="ChEBI" id="CHEBI:190135"/>
    </ligand>
</feature>
<reference evidence="14 15" key="1">
    <citation type="journal article" date="2021" name="Microb. Ecol.">
        <title>Candidatus Mesenet longicola: Novel Endosymbionts of Brontispa longissima that Induce Cytoplasmic Incompatibility.</title>
        <authorList>
            <person name="Takano S."/>
            <person name="Gotoh Y."/>
            <person name="Hayashi T."/>
        </authorList>
    </citation>
    <scope>NUCLEOTIDE SEQUENCE [LARGE SCALE GENOMIC DNA]</scope>
    <source>
        <strain evidence="14">L5</strain>
    </source>
</reference>
<dbReference type="Pfam" id="PF01257">
    <property type="entry name" value="2Fe-2S_thioredx"/>
    <property type="match status" value="1"/>
</dbReference>
<dbReference type="GO" id="GO:0098796">
    <property type="term" value="C:membrane protein complex"/>
    <property type="evidence" value="ECO:0007669"/>
    <property type="project" value="UniProtKB-ARBA"/>
</dbReference>
<dbReference type="InterPro" id="IPR036249">
    <property type="entry name" value="Thioredoxin-like_sf"/>
</dbReference>
<sequence>MIENRALRKEQPDFKFNSQNLKKAEDTIKIYPEGKQASAVMSLLYLAQDQCGGWIPKSAMEYIADFLKIPHIQVYEVANFYTMYNLSPVGKYLIQVCRTTPCWLCGSEEILNTCKRVLKIDVGETTEDNLFTLKEVECLGACTAAPVVQINNDYYENLTPDRMKEIIEELSNN</sequence>
<evidence type="ECO:0000256" key="8">
    <source>
        <dbReference type="ARBA" id="ARBA00023027"/>
    </source>
</evidence>
<dbReference type="PANTHER" id="PTHR10371">
    <property type="entry name" value="NADH DEHYDROGENASE UBIQUINONE FLAVOPROTEIN 2, MITOCHONDRIAL"/>
    <property type="match status" value="1"/>
</dbReference>
<evidence type="ECO:0000256" key="2">
    <source>
        <dbReference type="ARBA" id="ARBA00019898"/>
    </source>
</evidence>
<keyword evidence="4 13" id="KW-0479">Metal-binding</keyword>
<gene>
    <name evidence="14" type="primary">nuoE</name>
    <name evidence="14" type="ORF">sL5_08010</name>
</gene>
<dbReference type="NCBIfam" id="NF005725">
    <property type="entry name" value="PRK07539.1-5"/>
    <property type="match status" value="1"/>
</dbReference>
<dbReference type="Gene3D" id="1.10.10.1590">
    <property type="entry name" value="NADH-quinone oxidoreductase subunit E"/>
    <property type="match status" value="1"/>
</dbReference>
<comment type="catalytic activity">
    <reaction evidence="12">
        <text>a quinone + NADH + 5 H(+)(in) = a quinol + NAD(+) + 4 H(+)(out)</text>
        <dbReference type="Rhea" id="RHEA:57888"/>
        <dbReference type="ChEBI" id="CHEBI:15378"/>
        <dbReference type="ChEBI" id="CHEBI:24646"/>
        <dbReference type="ChEBI" id="CHEBI:57540"/>
        <dbReference type="ChEBI" id="CHEBI:57945"/>
        <dbReference type="ChEBI" id="CHEBI:132124"/>
    </reaction>
</comment>
<evidence type="ECO:0000256" key="5">
    <source>
        <dbReference type="ARBA" id="ARBA00022967"/>
    </source>
</evidence>
<evidence type="ECO:0000256" key="4">
    <source>
        <dbReference type="ARBA" id="ARBA00022723"/>
    </source>
</evidence>
<dbReference type="FunFam" id="3.40.30.10:FF:000022">
    <property type="entry name" value="NADH dehydrogenase flavoprotein 2, mitochondrial"/>
    <property type="match status" value="1"/>
</dbReference>
<comment type="cofactor">
    <cofactor evidence="13">
        <name>[2Fe-2S] cluster</name>
        <dbReference type="ChEBI" id="CHEBI:190135"/>
    </cofactor>
    <text evidence="13">Binds 1 [2Fe-2S] cluster.</text>
</comment>
<evidence type="ECO:0000256" key="7">
    <source>
        <dbReference type="ARBA" id="ARBA00023014"/>
    </source>
</evidence>
<evidence type="ECO:0000256" key="12">
    <source>
        <dbReference type="ARBA" id="ARBA00047712"/>
    </source>
</evidence>
<dbReference type="PROSITE" id="PS01099">
    <property type="entry name" value="COMPLEX1_24K"/>
    <property type="match status" value="1"/>
</dbReference>
<keyword evidence="5" id="KW-1278">Translocase</keyword>
<dbReference type="PANTHER" id="PTHR10371:SF3">
    <property type="entry name" value="NADH DEHYDROGENASE [UBIQUINONE] FLAVOPROTEIN 2, MITOCHONDRIAL"/>
    <property type="match status" value="1"/>
</dbReference>
<dbReference type="GO" id="GO:0051537">
    <property type="term" value="F:2 iron, 2 sulfur cluster binding"/>
    <property type="evidence" value="ECO:0007669"/>
    <property type="project" value="UniProtKB-KW"/>
</dbReference>
<evidence type="ECO:0000256" key="13">
    <source>
        <dbReference type="PIRSR" id="PIRSR000216-1"/>
    </source>
</evidence>
<accession>A0A8J3MP96</accession>
<keyword evidence="8" id="KW-0520">NAD</keyword>
<protein>
    <recommendedName>
        <fullName evidence="2">NADH-quinone oxidoreductase subunit E</fullName>
    </recommendedName>
    <alternativeName>
        <fullName evidence="9">NADH dehydrogenase I subunit E</fullName>
    </alternativeName>
    <alternativeName>
        <fullName evidence="10">NDH-1 subunit E</fullName>
    </alternativeName>
</protein>
<evidence type="ECO:0000256" key="11">
    <source>
        <dbReference type="ARBA" id="ARBA00034078"/>
    </source>
</evidence>
<comment type="caution">
    <text evidence="14">The sequence shown here is derived from an EMBL/GenBank/DDBJ whole genome shotgun (WGS) entry which is preliminary data.</text>
</comment>
<dbReference type="InterPro" id="IPR041921">
    <property type="entry name" value="NuoE_N"/>
</dbReference>
<keyword evidence="15" id="KW-1185">Reference proteome</keyword>
<keyword evidence="7 13" id="KW-0411">Iron-sulfur</keyword>
<dbReference type="FunFam" id="1.10.10.1590:FF:000001">
    <property type="entry name" value="NADH-quinone oxidoreductase subunit E"/>
    <property type="match status" value="1"/>
</dbReference>
<evidence type="ECO:0000256" key="10">
    <source>
        <dbReference type="ARBA" id="ARBA00032788"/>
    </source>
</evidence>
<evidence type="ECO:0000256" key="1">
    <source>
        <dbReference type="ARBA" id="ARBA00010643"/>
    </source>
</evidence>
<evidence type="ECO:0000256" key="3">
    <source>
        <dbReference type="ARBA" id="ARBA00022714"/>
    </source>
</evidence>
<feature type="binding site" evidence="13">
    <location>
        <position position="138"/>
    </location>
    <ligand>
        <name>[2Fe-2S] cluster</name>
        <dbReference type="ChEBI" id="CHEBI:190135"/>
    </ligand>
</feature>
<dbReference type="GO" id="GO:0046872">
    <property type="term" value="F:metal ion binding"/>
    <property type="evidence" value="ECO:0007669"/>
    <property type="project" value="UniProtKB-KW"/>
</dbReference>
<evidence type="ECO:0000256" key="6">
    <source>
        <dbReference type="ARBA" id="ARBA00023004"/>
    </source>
</evidence>
<dbReference type="AlphaFoldDB" id="A0A8J3MP96"/>
<dbReference type="GO" id="GO:0022804">
    <property type="term" value="F:active transmembrane transporter activity"/>
    <property type="evidence" value="ECO:0007669"/>
    <property type="project" value="UniProtKB-ARBA"/>
</dbReference>
<dbReference type="CDD" id="cd03064">
    <property type="entry name" value="TRX_Fd_NuoE"/>
    <property type="match status" value="1"/>
</dbReference>
<keyword evidence="3 13" id="KW-0001">2Fe-2S</keyword>
<dbReference type="Gene3D" id="3.40.30.10">
    <property type="entry name" value="Glutaredoxin"/>
    <property type="match status" value="1"/>
</dbReference>
<dbReference type="GO" id="GO:0031967">
    <property type="term" value="C:organelle envelope"/>
    <property type="evidence" value="ECO:0007669"/>
    <property type="project" value="UniProtKB-ARBA"/>
</dbReference>
<dbReference type="NCBIfam" id="TIGR01958">
    <property type="entry name" value="nuoE_fam"/>
    <property type="match status" value="1"/>
</dbReference>
<dbReference type="GO" id="GO:0003954">
    <property type="term" value="F:NADH dehydrogenase activity"/>
    <property type="evidence" value="ECO:0007669"/>
    <property type="project" value="TreeGrafter"/>
</dbReference>
<dbReference type="PIRSF" id="PIRSF000216">
    <property type="entry name" value="NADH_DH_24kDa"/>
    <property type="match status" value="1"/>
</dbReference>
<dbReference type="GO" id="GO:0031090">
    <property type="term" value="C:organelle membrane"/>
    <property type="evidence" value="ECO:0007669"/>
    <property type="project" value="UniProtKB-ARBA"/>
</dbReference>
<dbReference type="InterPro" id="IPR042128">
    <property type="entry name" value="NuoE_dom"/>
</dbReference>
<dbReference type="GO" id="GO:1902494">
    <property type="term" value="C:catalytic complex"/>
    <property type="evidence" value="ECO:0007669"/>
    <property type="project" value="UniProtKB-ARBA"/>
</dbReference>
<dbReference type="SUPFAM" id="SSF52833">
    <property type="entry name" value="Thioredoxin-like"/>
    <property type="match status" value="1"/>
</dbReference>
<feature type="binding site" evidence="13">
    <location>
        <position position="97"/>
    </location>
    <ligand>
        <name>[2Fe-2S] cluster</name>
        <dbReference type="ChEBI" id="CHEBI:190135"/>
    </ligand>
</feature>
<dbReference type="InterPro" id="IPR002023">
    <property type="entry name" value="NuoE-like"/>
</dbReference>
<proteinExistence type="inferred from homology"/>
<evidence type="ECO:0000313" key="15">
    <source>
        <dbReference type="Proteomes" id="UP000637906"/>
    </source>
</evidence>
<feature type="binding site" evidence="13">
    <location>
        <position position="102"/>
    </location>
    <ligand>
        <name>[2Fe-2S] cluster</name>
        <dbReference type="ChEBI" id="CHEBI:190135"/>
    </ligand>
</feature>
<evidence type="ECO:0000256" key="9">
    <source>
        <dbReference type="ARBA" id="ARBA00031580"/>
    </source>
</evidence>
<dbReference type="EMBL" id="BNGU01000036">
    <property type="protein sequence ID" value="GHM59808.1"/>
    <property type="molecule type" value="Genomic_DNA"/>
</dbReference>
<keyword evidence="6 13" id="KW-0408">Iron</keyword>
<comment type="cofactor">
    <cofactor evidence="11">
        <name>[2Fe-2S] cluster</name>
        <dbReference type="ChEBI" id="CHEBI:190135"/>
    </cofactor>
</comment>
<evidence type="ECO:0000313" key="14">
    <source>
        <dbReference type="EMBL" id="GHM59808.1"/>
    </source>
</evidence>
<dbReference type="GO" id="GO:0022890">
    <property type="term" value="F:inorganic cation transmembrane transporter activity"/>
    <property type="evidence" value="ECO:0007669"/>
    <property type="project" value="UniProtKB-ARBA"/>
</dbReference>
<dbReference type="Proteomes" id="UP000637906">
    <property type="component" value="Unassembled WGS sequence"/>
</dbReference>